<dbReference type="InterPro" id="IPR058060">
    <property type="entry name" value="HYC_CC_PP"/>
</dbReference>
<keyword evidence="2" id="KW-1185">Reference proteome</keyword>
<dbReference type="EMBL" id="MBUA01000027">
    <property type="protein sequence ID" value="MBC6492238.1"/>
    <property type="molecule type" value="Genomic_DNA"/>
</dbReference>
<proteinExistence type="predicted"/>
<organism evidence="1 2">
    <name type="scientific">Flavihumibacter stibioxidans</name>
    <dbReference type="NCBI Taxonomy" id="1834163"/>
    <lineage>
        <taxon>Bacteria</taxon>
        <taxon>Pseudomonadati</taxon>
        <taxon>Bacteroidota</taxon>
        <taxon>Chitinophagia</taxon>
        <taxon>Chitinophagales</taxon>
        <taxon>Chitinophagaceae</taxon>
        <taxon>Flavihumibacter</taxon>
    </lineage>
</organism>
<evidence type="ECO:0000313" key="1">
    <source>
        <dbReference type="EMBL" id="MBC6492238.1"/>
    </source>
</evidence>
<dbReference type="NCBIfam" id="NF047658">
    <property type="entry name" value="HYC_CC_PP"/>
    <property type="match status" value="1"/>
</dbReference>
<sequence>MKKIFTISLSFLYLLVSSGLLLEVHHCMGRIAETGIAWIGEDEEDQCGKCGMDKNDEGNHCCKDEYKLVKVSSDQKPATLQFVLDAPVAILTTLQWPELYQQTVYLHPDYSGRANAPPPAVSPSKQELLCIYRI</sequence>
<dbReference type="RefSeq" id="WP_187257549.1">
    <property type="nucleotide sequence ID" value="NZ_JBHULF010000006.1"/>
</dbReference>
<dbReference type="Proteomes" id="UP000765802">
    <property type="component" value="Unassembled WGS sequence"/>
</dbReference>
<dbReference type="InterPro" id="IPR058512">
    <property type="entry name" value="DUF8199"/>
</dbReference>
<evidence type="ECO:0000313" key="2">
    <source>
        <dbReference type="Proteomes" id="UP000765802"/>
    </source>
</evidence>
<comment type="caution">
    <text evidence="1">The sequence shown here is derived from an EMBL/GenBank/DDBJ whole genome shotgun (WGS) entry which is preliminary data.</text>
</comment>
<name>A0ABR7MB21_9BACT</name>
<accession>A0ABR7MB21</accession>
<reference evidence="1 2" key="1">
    <citation type="submission" date="2016-07" db="EMBL/GenBank/DDBJ databases">
        <title>Genome analysis of Flavihumibacter stibioxidans YS-17.</title>
        <authorList>
            <person name="Shi K."/>
            <person name="Han Y."/>
            <person name="Wang G."/>
        </authorList>
    </citation>
    <scope>NUCLEOTIDE SEQUENCE [LARGE SCALE GENOMIC DNA]</scope>
    <source>
        <strain evidence="1 2">YS-17</strain>
    </source>
</reference>
<gene>
    <name evidence="1" type="ORF">BC349_14345</name>
</gene>
<dbReference type="Pfam" id="PF26622">
    <property type="entry name" value="DUF8199"/>
    <property type="match status" value="1"/>
</dbReference>
<protein>
    <submittedName>
        <fullName evidence="1">Uncharacterized protein</fullName>
    </submittedName>
</protein>